<dbReference type="Pfam" id="PF22817">
    <property type="entry name" value="ApeP-like"/>
    <property type="match status" value="1"/>
</dbReference>
<dbReference type="Gene3D" id="3.10.129.10">
    <property type="entry name" value="Hotdog Thioesterase"/>
    <property type="match status" value="1"/>
</dbReference>
<keyword evidence="1" id="KW-0456">Lyase</keyword>
<dbReference type="PANTHER" id="PTHR30272">
    <property type="entry name" value="3-HYDROXYACYL-[ACYL-CARRIER-PROTEIN] DEHYDRATASE"/>
    <property type="match status" value="1"/>
</dbReference>
<keyword evidence="3" id="KW-1185">Reference proteome</keyword>
<organism evidence="2 3">
    <name type="scientific">Bordetella genomosp. 10</name>
    <dbReference type="NCBI Taxonomy" id="1416804"/>
    <lineage>
        <taxon>Bacteria</taxon>
        <taxon>Pseudomonadati</taxon>
        <taxon>Pseudomonadota</taxon>
        <taxon>Betaproteobacteria</taxon>
        <taxon>Burkholderiales</taxon>
        <taxon>Alcaligenaceae</taxon>
        <taxon>Bordetella</taxon>
    </lineage>
</organism>
<sequence>MTGDIRYPQQMDYHQILRFVPYRSPWLLLDRMTSWDSQSITVQKSISGADPMMAAHLADGPSIMPGVLYIELVGQATLLHGVVSGRRTPEDGAAVLGRCKGEFLSPAFIGETITAEVAIHEKIAGKTVYEGMVRAGDRLVCRVSGMGAEMDGPAPAMPSQPAGARS</sequence>
<name>A0A261RXM0_9BORD</name>
<dbReference type="SUPFAM" id="SSF54637">
    <property type="entry name" value="Thioesterase/thiol ester dehydrase-isomerase"/>
    <property type="match status" value="1"/>
</dbReference>
<dbReference type="AlphaFoldDB" id="A0A261RXM0"/>
<dbReference type="RefSeq" id="WP_094854267.1">
    <property type="nucleotide sequence ID" value="NZ_NEVM01000005.1"/>
</dbReference>
<evidence type="ECO:0008006" key="4">
    <source>
        <dbReference type="Google" id="ProtNLM"/>
    </source>
</evidence>
<dbReference type="PANTHER" id="PTHR30272:SF1">
    <property type="entry name" value="3-HYDROXYACYL-[ACYL-CARRIER-PROTEIN] DEHYDRATASE"/>
    <property type="match status" value="1"/>
</dbReference>
<gene>
    <name evidence="2" type="ORF">CAL29_17095</name>
</gene>
<dbReference type="EMBL" id="NEVM01000005">
    <property type="protein sequence ID" value="OZI29824.1"/>
    <property type="molecule type" value="Genomic_DNA"/>
</dbReference>
<proteinExistence type="predicted"/>
<protein>
    <recommendedName>
        <fullName evidence="4">Beta-hydroxyacyl-ACP dehydratase</fullName>
    </recommendedName>
</protein>
<dbReference type="InterPro" id="IPR016776">
    <property type="entry name" value="ApeP-like_dehydratase"/>
</dbReference>
<evidence type="ECO:0000313" key="3">
    <source>
        <dbReference type="Proteomes" id="UP000216020"/>
    </source>
</evidence>
<dbReference type="InterPro" id="IPR029069">
    <property type="entry name" value="HotDog_dom_sf"/>
</dbReference>
<dbReference type="InterPro" id="IPR013114">
    <property type="entry name" value="FabA_FabZ"/>
</dbReference>
<comment type="caution">
    <text evidence="2">The sequence shown here is derived from an EMBL/GenBank/DDBJ whole genome shotgun (WGS) entry which is preliminary data.</text>
</comment>
<evidence type="ECO:0000313" key="2">
    <source>
        <dbReference type="EMBL" id="OZI29824.1"/>
    </source>
</evidence>
<reference evidence="3" key="1">
    <citation type="submission" date="2017-05" db="EMBL/GenBank/DDBJ databases">
        <title>Complete and WGS of Bordetella genogroups.</title>
        <authorList>
            <person name="Spilker T."/>
            <person name="Lipuma J."/>
        </authorList>
    </citation>
    <scope>NUCLEOTIDE SEQUENCE [LARGE SCALE GENOMIC DNA]</scope>
    <source>
        <strain evidence="3">AU16122</strain>
    </source>
</reference>
<accession>A0A261RXM0</accession>
<dbReference type="Proteomes" id="UP000216020">
    <property type="component" value="Unassembled WGS sequence"/>
</dbReference>
<dbReference type="OrthoDB" id="9152382at2"/>
<evidence type="ECO:0000256" key="1">
    <source>
        <dbReference type="ARBA" id="ARBA00023239"/>
    </source>
</evidence>
<dbReference type="GO" id="GO:0016829">
    <property type="term" value="F:lyase activity"/>
    <property type="evidence" value="ECO:0007669"/>
    <property type="project" value="UniProtKB-KW"/>
</dbReference>